<sequence length="199" mass="22038">MRTSQVEVEYNSWLLKLGNGELSNVYGLPEDTIEIPNSFIEEVDLITAIFGDSIAITDATVEAIANKEILTPLNDDVHALNDKILSQVQGEHSTYRSVDTIAEEEGVILTDYPVEFLNSLNPISIPPHELKLKPGAVIILLRNLNRKHGLCNGTRLYVKSIKSNVTHAIALNGKAKGQTVLIPRIDLISKDKNFPVQMR</sequence>
<comment type="caution">
    <text evidence="2">The sequence shown here is derived from an EMBL/GenBank/DDBJ whole genome shotgun (WGS) entry which is preliminary data.</text>
</comment>
<evidence type="ECO:0000313" key="2">
    <source>
        <dbReference type="EMBL" id="CAJ0961981.1"/>
    </source>
</evidence>
<dbReference type="PANTHER" id="PTHR10492">
    <property type="match status" value="1"/>
</dbReference>
<dbReference type="InterPro" id="IPR049163">
    <property type="entry name" value="Pif1-like_2B_dom"/>
</dbReference>
<gene>
    <name evidence="2" type="ORF">RIMI_LOCUS18000286</name>
</gene>
<keyword evidence="3" id="KW-1185">Reference proteome</keyword>
<evidence type="ECO:0000313" key="3">
    <source>
        <dbReference type="Proteomes" id="UP001176940"/>
    </source>
</evidence>
<accession>A0ABN9M8Y5</accession>
<evidence type="ECO:0000259" key="1">
    <source>
        <dbReference type="Pfam" id="PF21530"/>
    </source>
</evidence>
<reference evidence="2" key="1">
    <citation type="submission" date="2023-07" db="EMBL/GenBank/DDBJ databases">
        <authorList>
            <person name="Stuckert A."/>
        </authorList>
    </citation>
    <scope>NUCLEOTIDE SEQUENCE</scope>
</reference>
<protein>
    <recommendedName>
        <fullName evidence="1">DNA helicase Pif1-like 2B domain-containing protein</fullName>
    </recommendedName>
</protein>
<dbReference type="Proteomes" id="UP001176940">
    <property type="component" value="Unassembled WGS sequence"/>
</dbReference>
<name>A0ABN9M8Y5_9NEOB</name>
<proteinExistence type="predicted"/>
<feature type="domain" description="DNA helicase Pif1-like 2B" evidence="1">
    <location>
        <begin position="115"/>
        <end position="158"/>
    </location>
</feature>
<dbReference type="PANTHER" id="PTHR10492:SF57">
    <property type="entry name" value="ATP-DEPENDENT DNA HELICASE"/>
    <property type="match status" value="1"/>
</dbReference>
<dbReference type="InterPro" id="IPR027417">
    <property type="entry name" value="P-loop_NTPase"/>
</dbReference>
<organism evidence="2 3">
    <name type="scientific">Ranitomeya imitator</name>
    <name type="common">mimic poison frog</name>
    <dbReference type="NCBI Taxonomy" id="111125"/>
    <lineage>
        <taxon>Eukaryota</taxon>
        <taxon>Metazoa</taxon>
        <taxon>Chordata</taxon>
        <taxon>Craniata</taxon>
        <taxon>Vertebrata</taxon>
        <taxon>Euteleostomi</taxon>
        <taxon>Amphibia</taxon>
        <taxon>Batrachia</taxon>
        <taxon>Anura</taxon>
        <taxon>Neobatrachia</taxon>
        <taxon>Hyloidea</taxon>
        <taxon>Dendrobatidae</taxon>
        <taxon>Dendrobatinae</taxon>
        <taxon>Ranitomeya</taxon>
    </lineage>
</organism>
<dbReference type="Pfam" id="PF21530">
    <property type="entry name" value="Pif1_2B_dom"/>
    <property type="match status" value="1"/>
</dbReference>
<dbReference type="SUPFAM" id="SSF52540">
    <property type="entry name" value="P-loop containing nucleoside triphosphate hydrolases"/>
    <property type="match status" value="1"/>
</dbReference>
<dbReference type="EMBL" id="CAUEEQ010053854">
    <property type="protein sequence ID" value="CAJ0961981.1"/>
    <property type="molecule type" value="Genomic_DNA"/>
</dbReference>